<dbReference type="Proteomes" id="UP000039324">
    <property type="component" value="Unassembled WGS sequence"/>
</dbReference>
<dbReference type="OMA" id="YERRDCR"/>
<evidence type="ECO:0000256" key="1">
    <source>
        <dbReference type="SAM" id="MobiDB-lite"/>
    </source>
</evidence>
<feature type="compositionally biased region" description="Gly residues" evidence="1">
    <location>
        <begin position="211"/>
        <end position="224"/>
    </location>
</feature>
<dbReference type="EMBL" id="CDSF01000126">
    <property type="protein sequence ID" value="CEP02411.1"/>
    <property type="molecule type" value="Genomic_DNA"/>
</dbReference>
<evidence type="ECO:0000313" key="2">
    <source>
        <dbReference type="EMBL" id="CEP02411.1"/>
    </source>
</evidence>
<proteinExistence type="predicted"/>
<organism evidence="2 3">
    <name type="scientific">Plasmodiophora brassicae</name>
    <name type="common">Clubroot disease agent</name>
    <dbReference type="NCBI Taxonomy" id="37360"/>
    <lineage>
        <taxon>Eukaryota</taxon>
        <taxon>Sar</taxon>
        <taxon>Rhizaria</taxon>
        <taxon>Endomyxa</taxon>
        <taxon>Phytomyxea</taxon>
        <taxon>Plasmodiophorida</taxon>
        <taxon>Plasmodiophoridae</taxon>
        <taxon>Plasmodiophora</taxon>
    </lineage>
</organism>
<feature type="compositionally biased region" description="Basic residues" evidence="1">
    <location>
        <begin position="199"/>
        <end position="209"/>
    </location>
</feature>
<keyword evidence="3" id="KW-1185">Reference proteome</keyword>
<protein>
    <submittedName>
        <fullName evidence="2">Uncharacterized protein</fullName>
    </submittedName>
</protein>
<evidence type="ECO:0000313" key="3">
    <source>
        <dbReference type="Proteomes" id="UP000039324"/>
    </source>
</evidence>
<feature type="region of interest" description="Disordered" evidence="1">
    <location>
        <begin position="199"/>
        <end position="267"/>
    </location>
</feature>
<sequence>MSIVSDLEVEKLRGDNKILETVQTNIVPVLNNAENFTTRIHPQALRECIDDDELDDIAQYRMRKPLDEVTDDDLLAYLQVVQKRNAKGNKEHNLKELLKKAVIMDMSIQSSHERVDDLFGKFNRFVRDRHLDDKYKGTEKKVKKKIKILYEGIRPKELKDMIFEEIEFGDHEDAWYDEIKFFDLVDKLADEQQRNHISRIRKEKQKQRNHGNGGGGNGGGGGRNTGSNNKDSGTNQSTKKTEHSGKQPAAKIPDHVRENYEKKKPPEGGCAFCKGDHWLPLCTKVTPEKRKELLTQIKEKNQHNQQKDQVTPVPTKDTYRAQTSDIRKCLVRKFENPVTSKLAKADEIATMIGLAILDLTFTSQQGTQVTLRRVECLVSRNDLSDNVILIGRRELDILGINPDDIFEDKYSNHADSVELVCSYEDRLQNLTTKRFRVETSNEAVTQPDPGDDYFVDVGDFDKSEVDKAIDSMVDRAGEEGLPIEHKSELRRIVYDRHDVWRINWIVYLQ</sequence>
<reference evidence="2 3" key="1">
    <citation type="submission" date="2015-02" db="EMBL/GenBank/DDBJ databases">
        <authorList>
            <person name="Chooi Y.-H."/>
        </authorList>
    </citation>
    <scope>NUCLEOTIDE SEQUENCE [LARGE SCALE GENOMIC DNA]</scope>
    <source>
        <strain evidence="2">E3</strain>
    </source>
</reference>
<feature type="compositionally biased region" description="Basic and acidic residues" evidence="1">
    <location>
        <begin position="252"/>
        <end position="266"/>
    </location>
</feature>
<dbReference type="AlphaFoldDB" id="A0A0G4J537"/>
<name>A0A0G4J537_PLABS</name>
<gene>
    <name evidence="2" type="ORF">PBRA_008995</name>
</gene>
<accession>A0A0G4J537</accession>
<dbReference type="OrthoDB" id="118613at2759"/>